<protein>
    <submittedName>
        <fullName evidence="1">Uncharacterized protein</fullName>
    </submittedName>
</protein>
<accession>A0A8X6LEX7</accession>
<evidence type="ECO:0000313" key="2">
    <source>
        <dbReference type="Proteomes" id="UP000887116"/>
    </source>
</evidence>
<name>A0A8X6LEX7_TRICU</name>
<dbReference type="EMBL" id="BMAO01035793">
    <property type="protein sequence ID" value="GFR05967.1"/>
    <property type="molecule type" value="Genomic_DNA"/>
</dbReference>
<dbReference type="AlphaFoldDB" id="A0A8X6LEX7"/>
<gene>
    <name evidence="1" type="ORF">TNCT_56001</name>
</gene>
<evidence type="ECO:0000313" key="1">
    <source>
        <dbReference type="EMBL" id="GFR05967.1"/>
    </source>
</evidence>
<organism evidence="1 2">
    <name type="scientific">Trichonephila clavata</name>
    <name type="common">Joro spider</name>
    <name type="synonym">Nephila clavata</name>
    <dbReference type="NCBI Taxonomy" id="2740835"/>
    <lineage>
        <taxon>Eukaryota</taxon>
        <taxon>Metazoa</taxon>
        <taxon>Ecdysozoa</taxon>
        <taxon>Arthropoda</taxon>
        <taxon>Chelicerata</taxon>
        <taxon>Arachnida</taxon>
        <taxon>Araneae</taxon>
        <taxon>Araneomorphae</taxon>
        <taxon>Entelegynae</taxon>
        <taxon>Araneoidea</taxon>
        <taxon>Nephilidae</taxon>
        <taxon>Trichonephila</taxon>
    </lineage>
</organism>
<comment type="caution">
    <text evidence="1">The sequence shown here is derived from an EMBL/GenBank/DDBJ whole genome shotgun (WGS) entry which is preliminary data.</text>
</comment>
<dbReference type="Proteomes" id="UP000887116">
    <property type="component" value="Unassembled WGS sequence"/>
</dbReference>
<proteinExistence type="predicted"/>
<keyword evidence="2" id="KW-1185">Reference proteome</keyword>
<sequence length="79" mass="9197">MFSVECLFSDTSDSGLQLLWTERGARCAQKFVRECDQYGPDLMYLSIVRPCNEVFKSKDIEEVRQSLCQASYEELEKVF</sequence>
<reference evidence="1" key="1">
    <citation type="submission" date="2020-07" db="EMBL/GenBank/DDBJ databases">
        <title>Multicomponent nature underlies the extraordinary mechanical properties of spider dragline silk.</title>
        <authorList>
            <person name="Kono N."/>
            <person name="Nakamura H."/>
            <person name="Mori M."/>
            <person name="Yoshida Y."/>
            <person name="Ohtoshi R."/>
            <person name="Malay A.D."/>
            <person name="Moran D.A.P."/>
            <person name="Tomita M."/>
            <person name="Numata K."/>
            <person name="Arakawa K."/>
        </authorList>
    </citation>
    <scope>NUCLEOTIDE SEQUENCE</scope>
</reference>